<sequence length="275" mass="31022">MEQQTLSIAKARIICQLNARTSVLAAANPIESQWNPKKKKTTIENIQVPHTLLSKFDLIFLMLDPQDEAYDRCLAHHLVSLYYQSEEQVEEEFLDMAVLKDYITYADSTIMPRLSKEASQALIEAYVDMRKIGSSQGMVSAYPQQLESLIYLAEAHAKVRFSNKVEAIDVKEAKRLHREALKQSATDPQTGIVDISILTTGMSATSRKWKQELAEALKKLILSNGKTPALNYQQLFEAIWGQSDIAITKDMFEEALHAFADDNFLTVTGKTVHLL</sequence>
<keyword evidence="5 9" id="KW-0547">Nucleotide-binding</keyword>
<dbReference type="GO" id="GO:0006271">
    <property type="term" value="P:DNA strand elongation involved in DNA replication"/>
    <property type="evidence" value="ECO:0007669"/>
    <property type="project" value="TreeGrafter"/>
</dbReference>
<comment type="similarity">
    <text evidence="2 9">Belongs to the MCM family.</text>
</comment>
<dbReference type="EMBL" id="JH167195">
    <property type="protein sequence ID" value="EHB01214.1"/>
    <property type="molecule type" value="Genomic_DNA"/>
</dbReference>
<dbReference type="SMART" id="SM00350">
    <property type="entry name" value="MCM"/>
    <property type="match status" value="1"/>
</dbReference>
<dbReference type="InterPro" id="IPR008047">
    <property type="entry name" value="MCM_4"/>
</dbReference>
<keyword evidence="7 9" id="KW-0238">DNA-binding</keyword>
<dbReference type="InterPro" id="IPR041562">
    <property type="entry name" value="MCM_lid"/>
</dbReference>
<dbReference type="GO" id="GO:0000727">
    <property type="term" value="P:double-strand break repair via break-induced replication"/>
    <property type="evidence" value="ECO:0007669"/>
    <property type="project" value="TreeGrafter"/>
</dbReference>
<dbReference type="InterPro" id="IPR027417">
    <property type="entry name" value="P-loop_NTPase"/>
</dbReference>
<dbReference type="InParanoid" id="G5AW03"/>
<dbReference type="GO" id="GO:0016787">
    <property type="term" value="F:hydrolase activity"/>
    <property type="evidence" value="ECO:0007669"/>
    <property type="project" value="UniProtKB-KW"/>
</dbReference>
<dbReference type="PANTHER" id="PTHR11630:SF66">
    <property type="entry name" value="DNA REPLICATION LICENSING FACTOR MCM4"/>
    <property type="match status" value="1"/>
</dbReference>
<evidence type="ECO:0000256" key="9">
    <source>
        <dbReference type="RuleBase" id="RU368062"/>
    </source>
</evidence>
<dbReference type="GO" id="GO:0003697">
    <property type="term" value="F:single-stranded DNA binding"/>
    <property type="evidence" value="ECO:0007669"/>
    <property type="project" value="TreeGrafter"/>
</dbReference>
<comment type="subcellular location">
    <subcellularLocation>
        <location evidence="1">Chromosome</location>
    </subcellularLocation>
</comment>
<dbReference type="GO" id="GO:0005694">
    <property type="term" value="C:chromosome"/>
    <property type="evidence" value="ECO:0007669"/>
    <property type="project" value="UniProtKB-SubCell"/>
</dbReference>
<keyword evidence="6 9" id="KW-0067">ATP-binding</keyword>
<name>G5AW03_HETGA</name>
<dbReference type="Proteomes" id="UP000006813">
    <property type="component" value="Unassembled WGS sequence"/>
</dbReference>
<evidence type="ECO:0000256" key="6">
    <source>
        <dbReference type="ARBA" id="ARBA00022840"/>
    </source>
</evidence>
<comment type="catalytic activity">
    <reaction evidence="9">
        <text>ATP + H2O = ADP + phosphate + H(+)</text>
        <dbReference type="Rhea" id="RHEA:13065"/>
        <dbReference type="ChEBI" id="CHEBI:15377"/>
        <dbReference type="ChEBI" id="CHEBI:15378"/>
        <dbReference type="ChEBI" id="CHEBI:30616"/>
        <dbReference type="ChEBI" id="CHEBI:43474"/>
        <dbReference type="ChEBI" id="CHEBI:456216"/>
        <dbReference type="EC" id="3.6.4.12"/>
    </reaction>
</comment>
<keyword evidence="9" id="KW-0539">Nucleus</keyword>
<dbReference type="PROSITE" id="PS50051">
    <property type="entry name" value="MCM_2"/>
    <property type="match status" value="1"/>
</dbReference>
<proteinExistence type="inferred from homology"/>
<dbReference type="GO" id="GO:0042555">
    <property type="term" value="C:MCM complex"/>
    <property type="evidence" value="ECO:0007669"/>
    <property type="project" value="UniProtKB-UniRule"/>
</dbReference>
<comment type="function">
    <text evidence="8">Acts as a component of the MCM2-7 complex (MCM complex) which is the replicative helicase essential for 'once per cell cycle' DNA replication initiation and elongation in eukaryotic cells. Core component of CDC45-MCM-GINS (CMG) helicase, the molecular machine that unwinds template DNA during replication, and around which the replisome is built. The active ATPase sites in the MCM2-7 ring are formed through the interaction surfaces of two neighboring subunits such that a critical structure of a conserved arginine finger motif is provided in trans relative to the ATP-binding site of the Walker A box of the adjacent subunit. The six ATPase active sites, however, are likely to contribute differentially to the complex helicase activity.</text>
</comment>
<dbReference type="Gene3D" id="3.40.50.300">
    <property type="entry name" value="P-loop containing nucleotide triphosphate hydrolases"/>
    <property type="match status" value="1"/>
</dbReference>
<keyword evidence="3" id="KW-0158">Chromosome</keyword>
<dbReference type="Pfam" id="PF21128">
    <property type="entry name" value="WHD_MCM4"/>
    <property type="match status" value="1"/>
</dbReference>
<dbReference type="InterPro" id="IPR031327">
    <property type="entry name" value="MCM"/>
</dbReference>
<evidence type="ECO:0000259" key="10">
    <source>
        <dbReference type="PROSITE" id="PS50051"/>
    </source>
</evidence>
<reference evidence="11 12" key="1">
    <citation type="journal article" date="2011" name="Nature">
        <title>Genome sequencing reveals insights into physiology and longevity of the naked mole rat.</title>
        <authorList>
            <person name="Kim E.B."/>
            <person name="Fang X."/>
            <person name="Fushan A.A."/>
            <person name="Huang Z."/>
            <person name="Lobanov A.V."/>
            <person name="Han L."/>
            <person name="Marino S.M."/>
            <person name="Sun X."/>
            <person name="Turanov A.A."/>
            <person name="Yang P."/>
            <person name="Yim S.H."/>
            <person name="Zhao X."/>
            <person name="Kasaikina M.V."/>
            <person name="Stoletzki N."/>
            <person name="Peng C."/>
            <person name="Polak P."/>
            <person name="Xiong Z."/>
            <person name="Kiezun A."/>
            <person name="Zhu Y."/>
            <person name="Chen Y."/>
            <person name="Kryukov G.V."/>
            <person name="Zhang Q."/>
            <person name="Peshkin L."/>
            <person name="Yang L."/>
            <person name="Bronson R.T."/>
            <person name="Buffenstein R."/>
            <person name="Wang B."/>
            <person name="Han C."/>
            <person name="Li Q."/>
            <person name="Chen L."/>
            <person name="Zhao W."/>
            <person name="Sunyaev S.R."/>
            <person name="Park T.J."/>
            <person name="Zhang G."/>
            <person name="Wang J."/>
            <person name="Gladyshev V.N."/>
        </authorList>
    </citation>
    <scope>NUCLEOTIDE SEQUENCE [LARGE SCALE GENOMIC DNA]</scope>
</reference>
<keyword evidence="9" id="KW-0347">Helicase</keyword>
<evidence type="ECO:0000313" key="12">
    <source>
        <dbReference type="Proteomes" id="UP000006813"/>
    </source>
</evidence>
<protein>
    <recommendedName>
        <fullName evidence="9">DNA replication licensing factor MCM4</fullName>
        <ecNumber evidence="9">3.6.4.12</ecNumber>
    </recommendedName>
</protein>
<evidence type="ECO:0000256" key="2">
    <source>
        <dbReference type="ARBA" id="ARBA00008010"/>
    </source>
</evidence>
<evidence type="ECO:0000256" key="8">
    <source>
        <dbReference type="ARBA" id="ARBA00045440"/>
    </source>
</evidence>
<gene>
    <name evidence="11" type="ORF">GW7_12357</name>
</gene>
<dbReference type="Pfam" id="PF17855">
    <property type="entry name" value="MCM_lid"/>
    <property type="match status" value="1"/>
</dbReference>
<dbReference type="SUPFAM" id="SSF52540">
    <property type="entry name" value="P-loop containing nucleoside triphosphate hydrolases"/>
    <property type="match status" value="1"/>
</dbReference>
<keyword evidence="9" id="KW-0378">Hydrolase</keyword>
<dbReference type="EC" id="3.6.4.12" evidence="9"/>
<feature type="domain" description="MCM C-terminal AAA(+) ATPase" evidence="10">
    <location>
        <begin position="1"/>
        <end position="78"/>
    </location>
</feature>
<dbReference type="InterPro" id="IPR001208">
    <property type="entry name" value="MCM_dom"/>
</dbReference>
<accession>G5AW03</accession>
<evidence type="ECO:0000313" key="11">
    <source>
        <dbReference type="EMBL" id="EHB01214.1"/>
    </source>
</evidence>
<dbReference type="GO" id="GO:0005634">
    <property type="term" value="C:nucleus"/>
    <property type="evidence" value="ECO:0007669"/>
    <property type="project" value="TreeGrafter"/>
</dbReference>
<dbReference type="STRING" id="10181.G5AW03"/>
<dbReference type="PRINTS" id="PR01660">
    <property type="entry name" value="MCMPROTEIN4"/>
</dbReference>
<dbReference type="GO" id="GO:1902975">
    <property type="term" value="P:mitotic DNA replication initiation"/>
    <property type="evidence" value="ECO:0007669"/>
    <property type="project" value="TreeGrafter"/>
</dbReference>
<organism evidence="11 12">
    <name type="scientific">Heterocephalus glaber</name>
    <name type="common">Naked mole rat</name>
    <dbReference type="NCBI Taxonomy" id="10181"/>
    <lineage>
        <taxon>Eukaryota</taxon>
        <taxon>Metazoa</taxon>
        <taxon>Chordata</taxon>
        <taxon>Craniata</taxon>
        <taxon>Vertebrata</taxon>
        <taxon>Euteleostomi</taxon>
        <taxon>Mammalia</taxon>
        <taxon>Eutheria</taxon>
        <taxon>Euarchontoglires</taxon>
        <taxon>Glires</taxon>
        <taxon>Rodentia</taxon>
        <taxon>Hystricomorpha</taxon>
        <taxon>Bathyergidae</taxon>
        <taxon>Heterocephalus</taxon>
    </lineage>
</organism>
<evidence type="ECO:0000256" key="5">
    <source>
        <dbReference type="ARBA" id="ARBA00022741"/>
    </source>
</evidence>
<evidence type="ECO:0000256" key="3">
    <source>
        <dbReference type="ARBA" id="ARBA00022454"/>
    </source>
</evidence>
<dbReference type="Pfam" id="PF00493">
    <property type="entry name" value="MCM"/>
    <property type="match status" value="1"/>
</dbReference>
<keyword evidence="4 9" id="KW-0235">DNA replication</keyword>
<dbReference type="AlphaFoldDB" id="G5AW03"/>
<comment type="function">
    <text evidence="9">Acts as component of the MCM2-7 complex (MCM complex) which is the replicative helicase essential for 'once per cell cycle' DNA replication initiation and elongation in eukaryotic cells. The active ATPase sites in the MCM2-7 ring are formed through the interaction surfaces of two neighboring subunits such that a critical structure of a conserved arginine finger motif is provided in trans relative to the ATP-binding site of the Walker A box of the adjacent subunit. The six ATPase active sites, however, are likely to contribute differentially to the complex helicase activity.</text>
</comment>
<evidence type="ECO:0000256" key="4">
    <source>
        <dbReference type="ARBA" id="ARBA00022705"/>
    </source>
</evidence>
<dbReference type="GO" id="GO:0005524">
    <property type="term" value="F:ATP binding"/>
    <property type="evidence" value="ECO:0007669"/>
    <property type="project" value="UniProtKB-UniRule"/>
</dbReference>
<dbReference type="PANTHER" id="PTHR11630">
    <property type="entry name" value="DNA REPLICATION LICENSING FACTOR MCM FAMILY MEMBER"/>
    <property type="match status" value="1"/>
</dbReference>
<comment type="subunit">
    <text evidence="9">Component of the MCM2-7 complex.</text>
</comment>
<evidence type="ECO:0000256" key="1">
    <source>
        <dbReference type="ARBA" id="ARBA00004286"/>
    </source>
</evidence>
<dbReference type="GO" id="GO:0017116">
    <property type="term" value="F:single-stranded DNA helicase activity"/>
    <property type="evidence" value="ECO:0007669"/>
    <property type="project" value="TreeGrafter"/>
</dbReference>
<evidence type="ECO:0000256" key="7">
    <source>
        <dbReference type="ARBA" id="ARBA00023125"/>
    </source>
</evidence>